<keyword evidence="3" id="KW-1185">Reference proteome</keyword>
<accession>A0ABN2PKI5</accession>
<evidence type="ECO:0000256" key="1">
    <source>
        <dbReference type="SAM" id="SignalP"/>
    </source>
</evidence>
<feature type="chain" id="PRO_5047277071" description="Terpene cyclase/mutase family protein" evidence="1">
    <location>
        <begin position="35"/>
        <end position="549"/>
    </location>
</feature>
<proteinExistence type="predicted"/>
<feature type="signal peptide" evidence="1">
    <location>
        <begin position="1"/>
        <end position="34"/>
    </location>
</feature>
<dbReference type="Proteomes" id="UP001501612">
    <property type="component" value="Unassembled WGS sequence"/>
</dbReference>
<evidence type="ECO:0000313" key="3">
    <source>
        <dbReference type="Proteomes" id="UP001501612"/>
    </source>
</evidence>
<gene>
    <name evidence="2" type="ORF">GCM10009737_27130</name>
</gene>
<name>A0ABN2PKI5_9ACTN</name>
<dbReference type="Gene3D" id="1.50.10.20">
    <property type="match status" value="1"/>
</dbReference>
<protein>
    <recommendedName>
        <fullName evidence="4">Terpene cyclase/mutase family protein</fullName>
    </recommendedName>
</protein>
<evidence type="ECO:0000313" key="2">
    <source>
        <dbReference type="EMBL" id="GAA1924053.1"/>
    </source>
</evidence>
<dbReference type="RefSeq" id="WP_344008080.1">
    <property type="nucleotide sequence ID" value="NZ_BAAAMY010000006.1"/>
</dbReference>
<dbReference type="EMBL" id="BAAAMY010000006">
    <property type="protein sequence ID" value="GAA1924053.1"/>
    <property type="molecule type" value="Genomic_DNA"/>
</dbReference>
<reference evidence="2 3" key="1">
    <citation type="journal article" date="2019" name="Int. J. Syst. Evol. Microbiol.">
        <title>The Global Catalogue of Microorganisms (GCM) 10K type strain sequencing project: providing services to taxonomists for standard genome sequencing and annotation.</title>
        <authorList>
            <consortium name="The Broad Institute Genomics Platform"/>
            <consortium name="The Broad Institute Genome Sequencing Center for Infectious Disease"/>
            <person name="Wu L."/>
            <person name="Ma J."/>
        </authorList>
    </citation>
    <scope>NUCLEOTIDE SEQUENCE [LARGE SCALE GENOMIC DNA]</scope>
    <source>
        <strain evidence="2 3">JCM 14046</strain>
    </source>
</reference>
<comment type="caution">
    <text evidence="2">The sequence shown here is derived from an EMBL/GenBank/DDBJ whole genome shotgun (WGS) entry which is preliminary data.</text>
</comment>
<organism evidence="2 3">
    <name type="scientific">Nocardioides lentus</name>
    <dbReference type="NCBI Taxonomy" id="338077"/>
    <lineage>
        <taxon>Bacteria</taxon>
        <taxon>Bacillati</taxon>
        <taxon>Actinomycetota</taxon>
        <taxon>Actinomycetes</taxon>
        <taxon>Propionibacteriales</taxon>
        <taxon>Nocardioidaceae</taxon>
        <taxon>Nocardioides</taxon>
    </lineage>
</organism>
<sequence length="549" mass="55149">MTPSRPGCRAAALTVGLGLVAGSLLVAPAAPASAAPQNDSAAAVAGGDWLVGQLDGGRAVYNDQFDFDDYGLTVDFGLALDSFDGARYDATLGDVTDELTSPRTVAAYTSGDGFGDPGSRYAGATAKLASFVQQRGGDASAVGGVDLVAELSGLIADDAPIEGRVEDRSTFGDSANAVSQGFAARALTVAGDAEAGSAMDFFLDQQCDAGFFRTFLTEDKTATDQTCQGGVADGDSAAAPDATALAVLNILATTPAAGSPEAVAVDDAVDWLLAAQAADGSFTGGDGPTDVPNANSTGVAGWALAEAGEPGAATAAAAWVAGRQVAGLGPCEGVLTPGQEGAVAYDDAAFAAGTDAGIVADTRDQWRRTSAQAVPALRSLPAPGTPSLDASSGVRFVRAGSTVSLPTSGVAVGQKTCVTGPGGPFSSARPAGSEATVAVNVPRGTALRQYTLGQSSVTVSALAAKRLDVRRSRAAVARGATQTVTVRDLAAREKVTVRLRGRVVDTGVATRDGFFRSRFVVRGATGPAQVRVTGRFADIRSGSTTFRVR</sequence>
<keyword evidence="1" id="KW-0732">Signal</keyword>
<evidence type="ECO:0008006" key="4">
    <source>
        <dbReference type="Google" id="ProtNLM"/>
    </source>
</evidence>
<dbReference type="SUPFAM" id="SSF48239">
    <property type="entry name" value="Terpenoid cyclases/Protein prenyltransferases"/>
    <property type="match status" value="1"/>
</dbReference>
<dbReference type="InterPro" id="IPR008930">
    <property type="entry name" value="Terpenoid_cyclase/PrenylTrfase"/>
</dbReference>